<feature type="transmembrane region" description="Helical" evidence="11">
    <location>
        <begin position="160"/>
        <end position="179"/>
    </location>
</feature>
<keyword evidence="7 11" id="KW-1133">Transmembrane helix</keyword>
<dbReference type="OrthoDB" id="166803at2759"/>
<evidence type="ECO:0000256" key="6">
    <source>
        <dbReference type="ARBA" id="ARBA00022692"/>
    </source>
</evidence>
<feature type="region of interest" description="Disordered" evidence="10">
    <location>
        <begin position="15"/>
        <end position="40"/>
    </location>
</feature>
<evidence type="ECO:0000256" key="9">
    <source>
        <dbReference type="ARBA" id="ARBA00023136"/>
    </source>
</evidence>
<feature type="domain" description="VTT" evidence="12">
    <location>
        <begin position="182"/>
        <end position="296"/>
    </location>
</feature>
<dbReference type="STRING" id="61424.A0A2T9Z1Z1"/>
<keyword evidence="14" id="KW-1185">Reference proteome</keyword>
<keyword evidence="6 11" id="KW-0812">Transmembrane</keyword>
<dbReference type="EMBL" id="MBFT01000073">
    <property type="protein sequence ID" value="PVU98603.1"/>
    <property type="molecule type" value="Genomic_DNA"/>
</dbReference>
<dbReference type="InterPro" id="IPR051076">
    <property type="entry name" value="Golgi_membrane_TVP38/TMEM64"/>
</dbReference>
<dbReference type="PANTHER" id="PTHR47549">
    <property type="entry name" value="GOLGI APPARATUS MEMBRANE PROTEIN TVP38-RELATED"/>
    <property type="match status" value="1"/>
</dbReference>
<feature type="transmembrane region" description="Helical" evidence="11">
    <location>
        <begin position="117"/>
        <end position="140"/>
    </location>
</feature>
<reference evidence="13 14" key="1">
    <citation type="journal article" date="2018" name="MBio">
        <title>Comparative Genomics Reveals the Core Gene Toolbox for the Fungus-Insect Symbiosis.</title>
        <authorList>
            <person name="Wang Y."/>
            <person name="Stata M."/>
            <person name="Wang W."/>
            <person name="Stajich J.E."/>
            <person name="White M.M."/>
            <person name="Moncalvo J.M."/>
        </authorList>
    </citation>
    <scope>NUCLEOTIDE SEQUENCE [LARGE SCALE GENOMIC DNA]</scope>
    <source>
        <strain evidence="13 14">AUS-77-4</strain>
    </source>
</reference>
<comment type="subcellular location">
    <subcellularLocation>
        <location evidence="2">Golgi apparatus membrane</location>
        <topology evidence="2">Multi-pass membrane protein</topology>
    </subcellularLocation>
</comment>
<feature type="transmembrane region" description="Helical" evidence="11">
    <location>
        <begin position="273"/>
        <end position="293"/>
    </location>
</feature>
<evidence type="ECO:0000256" key="1">
    <source>
        <dbReference type="ARBA" id="ARBA00002978"/>
    </source>
</evidence>
<accession>A0A2T9Z1Z1</accession>
<comment type="caution">
    <text evidence="13">The sequence shown here is derived from an EMBL/GenBank/DDBJ whole genome shotgun (WGS) entry which is preliminary data.</text>
</comment>
<dbReference type="GO" id="GO:0000022">
    <property type="term" value="P:mitotic spindle elongation"/>
    <property type="evidence" value="ECO:0007669"/>
    <property type="project" value="TreeGrafter"/>
</dbReference>
<feature type="transmembrane region" description="Helical" evidence="11">
    <location>
        <begin position="191"/>
        <end position="216"/>
    </location>
</feature>
<protein>
    <recommendedName>
        <fullName evidence="4">Golgi apparatus membrane protein TVP38</fullName>
    </recommendedName>
    <alternativeName>
        <fullName evidence="5">Golgi apparatus membrane protein tvp38</fullName>
    </alternativeName>
</protein>
<evidence type="ECO:0000256" key="2">
    <source>
        <dbReference type="ARBA" id="ARBA00004653"/>
    </source>
</evidence>
<evidence type="ECO:0000313" key="13">
    <source>
        <dbReference type="EMBL" id="PVU98603.1"/>
    </source>
</evidence>
<dbReference type="Pfam" id="PF09335">
    <property type="entry name" value="VTT_dom"/>
    <property type="match status" value="1"/>
</dbReference>
<proteinExistence type="inferred from homology"/>
<evidence type="ECO:0000256" key="10">
    <source>
        <dbReference type="SAM" id="MobiDB-lite"/>
    </source>
</evidence>
<comment type="function">
    <text evidence="1">Golgi membrane protein involved in vesicular trafficking and spindle migration.</text>
</comment>
<dbReference type="PANTHER" id="PTHR47549:SF1">
    <property type="entry name" value="GOLGI APPARATUS MEMBRANE PROTEIN TVP38"/>
    <property type="match status" value="1"/>
</dbReference>
<dbReference type="InterPro" id="IPR032816">
    <property type="entry name" value="VTT_dom"/>
</dbReference>
<sequence>MNTYNPKISCDDTLNWKQSKETYQGPRPHEKNNKTNEQTPFYKNLFSSTKKSIEYKKLVSNQDKQSADTGTSDIYTLCEPKGDPNKHQHNANNLQSITELCSETTKDELIGKPGLGVGFWVLVVVYALLSILIIILGIIFRKEVALAAVNLSLSLKKASIWGFIGVSLLQFLCSFPPVLGHGFMVMFSGFVYGFPLGFAPVFVGGMSGAMGCFLLGRRISHKYLNKLLKSYKSLVVFSSLLEKKGFRFLLLFRLAPYPYNLTNLLLSSTDVNFWKFVLATSISLLKLLIHVYIGSQALSIIEILGKTSIDPQTIGGSKTLDEVKKIEEISNKNLSSLDFPTLKLVAFILSITFGILVFLYFYIIIEKAIKNEQKLLDLEQSQNEMNAENYISIDIPHQN</sequence>
<evidence type="ECO:0000313" key="14">
    <source>
        <dbReference type="Proteomes" id="UP000245699"/>
    </source>
</evidence>
<evidence type="ECO:0000256" key="11">
    <source>
        <dbReference type="SAM" id="Phobius"/>
    </source>
</evidence>
<evidence type="ECO:0000259" key="12">
    <source>
        <dbReference type="Pfam" id="PF09335"/>
    </source>
</evidence>
<evidence type="ECO:0000256" key="7">
    <source>
        <dbReference type="ARBA" id="ARBA00022989"/>
    </source>
</evidence>
<dbReference type="Proteomes" id="UP000245699">
    <property type="component" value="Unassembled WGS sequence"/>
</dbReference>
<comment type="similarity">
    <text evidence="3">Belongs to the TVP38/TMEM64 family.</text>
</comment>
<evidence type="ECO:0000256" key="8">
    <source>
        <dbReference type="ARBA" id="ARBA00023034"/>
    </source>
</evidence>
<gene>
    <name evidence="13" type="ORF">BB559_001408</name>
</gene>
<evidence type="ECO:0000256" key="5">
    <source>
        <dbReference type="ARBA" id="ARBA00020673"/>
    </source>
</evidence>
<evidence type="ECO:0000256" key="3">
    <source>
        <dbReference type="ARBA" id="ARBA00008640"/>
    </source>
</evidence>
<name>A0A2T9Z1Z1_9FUNG</name>
<evidence type="ECO:0000256" key="4">
    <source>
        <dbReference type="ARBA" id="ARBA00013533"/>
    </source>
</evidence>
<dbReference type="GO" id="GO:0016192">
    <property type="term" value="P:vesicle-mediated transport"/>
    <property type="evidence" value="ECO:0007669"/>
    <property type="project" value="TreeGrafter"/>
</dbReference>
<feature type="transmembrane region" description="Helical" evidence="11">
    <location>
        <begin position="344"/>
        <end position="365"/>
    </location>
</feature>
<organism evidence="13 14">
    <name type="scientific">Furculomyces boomerangus</name>
    <dbReference type="NCBI Taxonomy" id="61424"/>
    <lineage>
        <taxon>Eukaryota</taxon>
        <taxon>Fungi</taxon>
        <taxon>Fungi incertae sedis</taxon>
        <taxon>Zoopagomycota</taxon>
        <taxon>Kickxellomycotina</taxon>
        <taxon>Harpellomycetes</taxon>
        <taxon>Harpellales</taxon>
        <taxon>Harpellaceae</taxon>
        <taxon>Furculomyces</taxon>
    </lineage>
</organism>
<dbReference type="AlphaFoldDB" id="A0A2T9Z1Z1"/>
<dbReference type="GO" id="GO:0000139">
    <property type="term" value="C:Golgi membrane"/>
    <property type="evidence" value="ECO:0007669"/>
    <property type="project" value="UniProtKB-SubCell"/>
</dbReference>
<keyword evidence="8" id="KW-0333">Golgi apparatus</keyword>
<keyword evidence="9 11" id="KW-0472">Membrane</keyword>